<name>A0A2I0U604_LIMLA</name>
<dbReference type="PROSITE" id="PS50878">
    <property type="entry name" value="RT_POL"/>
    <property type="match status" value="1"/>
</dbReference>
<keyword evidence="2" id="KW-0695">RNA-directed DNA polymerase</keyword>
<keyword evidence="3" id="KW-1185">Reference proteome</keyword>
<reference evidence="3" key="1">
    <citation type="submission" date="2017-11" db="EMBL/GenBank/DDBJ databases">
        <authorList>
            <person name="Lima N.C."/>
            <person name="Parody-Merino A.M."/>
            <person name="Battley P.F."/>
            <person name="Fidler A.E."/>
            <person name="Prosdocimi F."/>
        </authorList>
    </citation>
    <scope>NUCLEOTIDE SEQUENCE [LARGE SCALE GENOMIC DNA]</scope>
</reference>
<organism evidence="2 3">
    <name type="scientific">Limosa lapponica baueri</name>
    <dbReference type="NCBI Taxonomy" id="1758121"/>
    <lineage>
        <taxon>Eukaryota</taxon>
        <taxon>Metazoa</taxon>
        <taxon>Chordata</taxon>
        <taxon>Craniata</taxon>
        <taxon>Vertebrata</taxon>
        <taxon>Euteleostomi</taxon>
        <taxon>Archelosauria</taxon>
        <taxon>Archosauria</taxon>
        <taxon>Dinosauria</taxon>
        <taxon>Saurischia</taxon>
        <taxon>Theropoda</taxon>
        <taxon>Coelurosauria</taxon>
        <taxon>Aves</taxon>
        <taxon>Neognathae</taxon>
        <taxon>Neoaves</taxon>
        <taxon>Charadriiformes</taxon>
        <taxon>Scolopacidae</taxon>
        <taxon>Limosa</taxon>
    </lineage>
</organism>
<dbReference type="GO" id="GO:0003964">
    <property type="term" value="F:RNA-directed DNA polymerase activity"/>
    <property type="evidence" value="ECO:0007669"/>
    <property type="project" value="UniProtKB-KW"/>
</dbReference>
<protein>
    <submittedName>
        <fullName evidence="2">Rna-directed dna polymerase from mobile element jockey-like</fullName>
    </submittedName>
</protein>
<dbReference type="InterPro" id="IPR000477">
    <property type="entry name" value="RT_dom"/>
</dbReference>
<dbReference type="SUPFAM" id="SSF56672">
    <property type="entry name" value="DNA/RNA polymerases"/>
    <property type="match status" value="1"/>
</dbReference>
<keyword evidence="2" id="KW-0548">Nucleotidyltransferase</keyword>
<dbReference type="OrthoDB" id="416454at2759"/>
<feature type="domain" description="Reverse transcriptase" evidence="1">
    <location>
        <begin position="1"/>
        <end position="232"/>
    </location>
</feature>
<dbReference type="InterPro" id="IPR043502">
    <property type="entry name" value="DNA/RNA_pol_sf"/>
</dbReference>
<evidence type="ECO:0000313" key="3">
    <source>
        <dbReference type="Proteomes" id="UP000233556"/>
    </source>
</evidence>
<evidence type="ECO:0000313" key="2">
    <source>
        <dbReference type="EMBL" id="PKU41514.1"/>
    </source>
</evidence>
<dbReference type="EMBL" id="KZ506108">
    <property type="protein sequence ID" value="PKU41514.1"/>
    <property type="molecule type" value="Genomic_DNA"/>
</dbReference>
<dbReference type="Proteomes" id="UP000233556">
    <property type="component" value="Unassembled WGS sequence"/>
</dbReference>
<keyword evidence="2" id="KW-0808">Transferase</keyword>
<accession>A0A2I0U604</accession>
<dbReference type="Pfam" id="PF00078">
    <property type="entry name" value="RVT_1"/>
    <property type="match status" value="1"/>
</dbReference>
<reference evidence="3" key="2">
    <citation type="submission" date="2017-12" db="EMBL/GenBank/DDBJ databases">
        <title>Genome sequence of the Bar-tailed Godwit (Limosa lapponica baueri).</title>
        <authorList>
            <person name="Lima N.C.B."/>
            <person name="Parody-Merino A.M."/>
            <person name="Battley P.F."/>
            <person name="Fidler A.E."/>
            <person name="Prosdocimi F."/>
        </authorList>
    </citation>
    <scope>NUCLEOTIDE SEQUENCE [LARGE SCALE GENOMIC DNA]</scope>
</reference>
<sequence length="232" mass="26150">MDGVRKANVRLELNLARGAKNNKGFYRCVSQKRKVKESVPPPMSKTVKMVTTDEEKAEGLNNFLPQSSLIMEQILLEAMQRNMEDREVIRDSQYGFTKGKSCLINLVAFYDGVTTLADKGRAMDVVYLDFSKAFDMLPHNILLSKLERYGFDEWTVWFMRNWLDGCIQKVVVNGSMSRQRSLTSGVHQGSMLGPALFNISINDVDSGIKHTHSKLADDIKLIGEVDTPKEPG</sequence>
<dbReference type="PANTHER" id="PTHR33332">
    <property type="entry name" value="REVERSE TRANSCRIPTASE DOMAIN-CONTAINING PROTEIN"/>
    <property type="match status" value="1"/>
</dbReference>
<proteinExistence type="predicted"/>
<evidence type="ECO:0000259" key="1">
    <source>
        <dbReference type="PROSITE" id="PS50878"/>
    </source>
</evidence>
<dbReference type="AlphaFoldDB" id="A0A2I0U604"/>
<gene>
    <name evidence="2" type="ORF">llap_8192</name>
</gene>